<evidence type="ECO:0000256" key="2">
    <source>
        <dbReference type="SAM" id="Phobius"/>
    </source>
</evidence>
<sequence length="281" mass="30930">MAANDTTPLLRESNTEGGTPARATDAETQQTQSEDQLNLRGPTELKLAAAAHLGSVVTSFGAVGLALVYGPLVHNPPKSWWPPYVVRELASTATTVGILTVVWGLASFLVFHFRRRLIGPPFLGGLLHLMGAFPIFLFFMALNDIMERDGGSHQCQRWDGQQWYPADPECLAWVERFFVLVYTGLFFFLGVCTSHAVLVYLNFMWTKRQFVAFMRSLPWSRPELSSHNGAYRARVPVPIVPIGGISFEFGIKVLGRDSVPRSAVEAEENTSAQATTSGQAA</sequence>
<proteinExistence type="predicted"/>
<keyword evidence="2" id="KW-0812">Transmembrane</keyword>
<evidence type="ECO:0008006" key="5">
    <source>
        <dbReference type="Google" id="ProtNLM"/>
    </source>
</evidence>
<evidence type="ECO:0000313" key="4">
    <source>
        <dbReference type="Proteomes" id="UP001322138"/>
    </source>
</evidence>
<keyword evidence="2" id="KW-0472">Membrane</keyword>
<protein>
    <recommendedName>
        <fullName evidence="5">MARVEL domain-containing protein</fullName>
    </recommendedName>
</protein>
<feature type="transmembrane region" description="Helical" evidence="2">
    <location>
        <begin position="177"/>
        <end position="205"/>
    </location>
</feature>
<dbReference type="EMBL" id="JAFFGZ010000001">
    <property type="protein sequence ID" value="KAK4649131.1"/>
    <property type="molecule type" value="Genomic_DNA"/>
</dbReference>
<name>A0ABR0G073_9PEZI</name>
<organism evidence="3 4">
    <name type="scientific">Podospora bellae-mahoneyi</name>
    <dbReference type="NCBI Taxonomy" id="2093777"/>
    <lineage>
        <taxon>Eukaryota</taxon>
        <taxon>Fungi</taxon>
        <taxon>Dikarya</taxon>
        <taxon>Ascomycota</taxon>
        <taxon>Pezizomycotina</taxon>
        <taxon>Sordariomycetes</taxon>
        <taxon>Sordariomycetidae</taxon>
        <taxon>Sordariales</taxon>
        <taxon>Podosporaceae</taxon>
        <taxon>Podospora</taxon>
    </lineage>
</organism>
<feature type="region of interest" description="Disordered" evidence="1">
    <location>
        <begin position="1"/>
        <end position="37"/>
    </location>
</feature>
<dbReference type="Proteomes" id="UP001322138">
    <property type="component" value="Unassembled WGS sequence"/>
</dbReference>
<feature type="compositionally biased region" description="Polar residues" evidence="1">
    <location>
        <begin position="26"/>
        <end position="36"/>
    </location>
</feature>
<evidence type="ECO:0000313" key="3">
    <source>
        <dbReference type="EMBL" id="KAK4649131.1"/>
    </source>
</evidence>
<evidence type="ECO:0000256" key="1">
    <source>
        <dbReference type="SAM" id="MobiDB-lite"/>
    </source>
</evidence>
<accession>A0ABR0G073</accession>
<dbReference type="RefSeq" id="XP_062738106.1">
    <property type="nucleotide sequence ID" value="XM_062874898.1"/>
</dbReference>
<keyword evidence="2" id="KW-1133">Transmembrane helix</keyword>
<reference evidence="3 4" key="1">
    <citation type="journal article" date="2023" name="bioRxiv">
        <title>High-quality genome assemblies of four members of thePodospora anserinaspecies complex.</title>
        <authorList>
            <person name="Ament-Velasquez S.L."/>
            <person name="Vogan A.A."/>
            <person name="Wallerman O."/>
            <person name="Hartmann F."/>
            <person name="Gautier V."/>
            <person name="Silar P."/>
            <person name="Giraud T."/>
            <person name="Johannesson H."/>
        </authorList>
    </citation>
    <scope>NUCLEOTIDE SEQUENCE [LARGE SCALE GENOMIC DNA]</scope>
    <source>
        <strain evidence="3 4">CBS 112042</strain>
    </source>
</reference>
<feature type="transmembrane region" description="Helical" evidence="2">
    <location>
        <begin position="47"/>
        <end position="69"/>
    </location>
</feature>
<gene>
    <name evidence="3" type="ORF">QC761_116320</name>
</gene>
<feature type="transmembrane region" description="Helical" evidence="2">
    <location>
        <begin position="89"/>
        <end position="111"/>
    </location>
</feature>
<dbReference type="GeneID" id="87894380"/>
<keyword evidence="4" id="KW-1185">Reference proteome</keyword>
<comment type="caution">
    <text evidence="3">The sequence shown here is derived from an EMBL/GenBank/DDBJ whole genome shotgun (WGS) entry which is preliminary data.</text>
</comment>
<feature type="transmembrane region" description="Helical" evidence="2">
    <location>
        <begin position="123"/>
        <end position="142"/>
    </location>
</feature>